<protein>
    <submittedName>
        <fullName evidence="5">7399_t:CDS:1</fullName>
    </submittedName>
</protein>
<dbReference type="CDD" id="cd12418">
    <property type="entry name" value="RRM_Aly_REF_like"/>
    <property type="match status" value="1"/>
</dbReference>
<dbReference type="InterPro" id="IPR051229">
    <property type="entry name" value="ALYREF_mRNA_export"/>
</dbReference>
<reference evidence="5" key="1">
    <citation type="submission" date="2021-06" db="EMBL/GenBank/DDBJ databases">
        <authorList>
            <person name="Kallberg Y."/>
            <person name="Tangrot J."/>
            <person name="Rosling A."/>
        </authorList>
    </citation>
    <scope>NUCLEOTIDE SEQUENCE</scope>
    <source>
        <strain evidence="5">MT106</strain>
    </source>
</reference>
<accession>A0A9N8YJ16</accession>
<dbReference type="AlphaFoldDB" id="A0A9N8YJ16"/>
<organism evidence="5 6">
    <name type="scientific">Ambispora gerdemannii</name>
    <dbReference type="NCBI Taxonomy" id="144530"/>
    <lineage>
        <taxon>Eukaryota</taxon>
        <taxon>Fungi</taxon>
        <taxon>Fungi incertae sedis</taxon>
        <taxon>Mucoromycota</taxon>
        <taxon>Glomeromycotina</taxon>
        <taxon>Glomeromycetes</taxon>
        <taxon>Archaeosporales</taxon>
        <taxon>Ambisporaceae</taxon>
        <taxon>Ambispora</taxon>
    </lineage>
</organism>
<dbReference type="GO" id="GO:0006406">
    <property type="term" value="P:mRNA export from nucleus"/>
    <property type="evidence" value="ECO:0007669"/>
    <property type="project" value="TreeGrafter"/>
</dbReference>
<evidence type="ECO:0000313" key="6">
    <source>
        <dbReference type="Proteomes" id="UP000789831"/>
    </source>
</evidence>
<dbReference type="Pfam" id="PF00076">
    <property type="entry name" value="RRM_1"/>
    <property type="match status" value="1"/>
</dbReference>
<dbReference type="PANTHER" id="PTHR19965">
    <property type="entry name" value="RNA AND EXPORT FACTOR BINDING PROTEIN"/>
    <property type="match status" value="1"/>
</dbReference>
<evidence type="ECO:0000313" key="5">
    <source>
        <dbReference type="EMBL" id="CAG8435364.1"/>
    </source>
</evidence>
<comment type="caution">
    <text evidence="5">The sequence shown here is derived from an EMBL/GenBank/DDBJ whole genome shotgun (WGS) entry which is preliminary data.</text>
</comment>
<dbReference type="SMART" id="SM01218">
    <property type="entry name" value="FoP_duplication"/>
    <property type="match status" value="1"/>
</dbReference>
<dbReference type="PANTHER" id="PTHR19965:SF35">
    <property type="entry name" value="RNA ANNEALING PROTEIN YRA1"/>
    <property type="match status" value="1"/>
</dbReference>
<dbReference type="InterPro" id="IPR025715">
    <property type="entry name" value="FoP_C"/>
</dbReference>
<feature type="region of interest" description="Disordered" evidence="3">
    <location>
        <begin position="156"/>
        <end position="178"/>
    </location>
</feature>
<name>A0A9N8YJ16_9GLOM</name>
<dbReference type="PROSITE" id="PS50102">
    <property type="entry name" value="RRM"/>
    <property type="match status" value="1"/>
</dbReference>
<keyword evidence="6" id="KW-1185">Reference proteome</keyword>
<dbReference type="EMBL" id="CAJVPL010000025">
    <property type="protein sequence ID" value="CAG8435364.1"/>
    <property type="molecule type" value="Genomic_DNA"/>
</dbReference>
<dbReference type="Pfam" id="PF13865">
    <property type="entry name" value="FoP_duplication"/>
    <property type="match status" value="1"/>
</dbReference>
<dbReference type="InterPro" id="IPR035979">
    <property type="entry name" value="RBD_domain_sf"/>
</dbReference>
<dbReference type="InterPro" id="IPR000504">
    <property type="entry name" value="RRM_dom"/>
</dbReference>
<dbReference type="Proteomes" id="UP000789831">
    <property type="component" value="Unassembled WGS sequence"/>
</dbReference>
<feature type="region of interest" description="Disordered" evidence="3">
    <location>
        <begin position="1"/>
        <end position="24"/>
    </location>
</feature>
<dbReference type="SMART" id="SM00360">
    <property type="entry name" value="RRM"/>
    <property type="match status" value="1"/>
</dbReference>
<dbReference type="Gene3D" id="3.30.70.330">
    <property type="match status" value="1"/>
</dbReference>
<gene>
    <name evidence="5" type="ORF">AGERDE_LOCUS522</name>
</gene>
<dbReference type="GO" id="GO:0003729">
    <property type="term" value="F:mRNA binding"/>
    <property type="evidence" value="ECO:0007669"/>
    <property type="project" value="TreeGrafter"/>
</dbReference>
<evidence type="ECO:0000256" key="3">
    <source>
        <dbReference type="SAM" id="MobiDB-lite"/>
    </source>
</evidence>
<dbReference type="GO" id="GO:0005634">
    <property type="term" value="C:nucleus"/>
    <property type="evidence" value="ECO:0007669"/>
    <property type="project" value="TreeGrafter"/>
</dbReference>
<evidence type="ECO:0000259" key="4">
    <source>
        <dbReference type="PROSITE" id="PS50102"/>
    </source>
</evidence>
<evidence type="ECO:0000256" key="2">
    <source>
        <dbReference type="PROSITE-ProRule" id="PRU00176"/>
    </source>
</evidence>
<feature type="domain" description="RRM" evidence="4">
    <location>
        <begin position="46"/>
        <end position="124"/>
    </location>
</feature>
<evidence type="ECO:0000256" key="1">
    <source>
        <dbReference type="ARBA" id="ARBA00022884"/>
    </source>
</evidence>
<dbReference type="OrthoDB" id="346839at2759"/>
<dbReference type="SUPFAM" id="SSF54928">
    <property type="entry name" value="RNA-binding domain, RBD"/>
    <property type="match status" value="1"/>
</dbReference>
<dbReference type="InterPro" id="IPR012677">
    <property type="entry name" value="Nucleotide-bd_a/b_plait_sf"/>
</dbReference>
<proteinExistence type="predicted"/>
<sequence length="190" mass="21291">MTDGTSVSFDDLKRTNRRGYGESGPIRKPHFQILRPLNEVNLNTESKIIVSNLGYKVTEADLYELFGEMIGPVREIALDYDKLGHFKGSAVIVFARRGDAVRAVERFRGVTLDGQELKIEVIVMPRKTPICQRMGSIDPNFRRGVGFRGGLRNGRLSGRKGYGLGGRSQGPTPTKEQLDTELDEYMQIED</sequence>
<keyword evidence="1 2" id="KW-0694">RNA-binding</keyword>